<proteinExistence type="predicted"/>
<evidence type="ECO:0000313" key="1">
    <source>
        <dbReference type="EMBL" id="JAD56514.1"/>
    </source>
</evidence>
<dbReference type="AlphaFoldDB" id="A0A0A9AXP2"/>
<accession>A0A0A9AXP2</accession>
<reference evidence="1" key="1">
    <citation type="submission" date="2014-09" db="EMBL/GenBank/DDBJ databases">
        <authorList>
            <person name="Magalhaes I.L.F."/>
            <person name="Oliveira U."/>
            <person name="Santos F.R."/>
            <person name="Vidigal T.H.D.A."/>
            <person name="Brescovit A.D."/>
            <person name="Santos A.J."/>
        </authorList>
    </citation>
    <scope>NUCLEOTIDE SEQUENCE</scope>
    <source>
        <tissue evidence="1">Shoot tissue taken approximately 20 cm above the soil surface</tissue>
    </source>
</reference>
<name>A0A0A9AXP2_ARUDO</name>
<dbReference type="EMBL" id="GBRH01241381">
    <property type="protein sequence ID" value="JAD56514.1"/>
    <property type="molecule type" value="Transcribed_RNA"/>
</dbReference>
<reference evidence="1" key="2">
    <citation type="journal article" date="2015" name="Data Brief">
        <title>Shoot transcriptome of the giant reed, Arundo donax.</title>
        <authorList>
            <person name="Barrero R.A."/>
            <person name="Guerrero F.D."/>
            <person name="Moolhuijzen P."/>
            <person name="Goolsby J.A."/>
            <person name="Tidwell J."/>
            <person name="Bellgard S.E."/>
            <person name="Bellgard M.I."/>
        </authorList>
    </citation>
    <scope>NUCLEOTIDE SEQUENCE</scope>
    <source>
        <tissue evidence="1">Shoot tissue taken approximately 20 cm above the soil surface</tissue>
    </source>
</reference>
<organism evidence="1">
    <name type="scientific">Arundo donax</name>
    <name type="common">Giant reed</name>
    <name type="synonym">Donax arundinaceus</name>
    <dbReference type="NCBI Taxonomy" id="35708"/>
    <lineage>
        <taxon>Eukaryota</taxon>
        <taxon>Viridiplantae</taxon>
        <taxon>Streptophyta</taxon>
        <taxon>Embryophyta</taxon>
        <taxon>Tracheophyta</taxon>
        <taxon>Spermatophyta</taxon>
        <taxon>Magnoliopsida</taxon>
        <taxon>Liliopsida</taxon>
        <taxon>Poales</taxon>
        <taxon>Poaceae</taxon>
        <taxon>PACMAD clade</taxon>
        <taxon>Arundinoideae</taxon>
        <taxon>Arundineae</taxon>
        <taxon>Arundo</taxon>
    </lineage>
</organism>
<protein>
    <submittedName>
        <fullName evidence="1">Uncharacterized protein</fullName>
    </submittedName>
</protein>
<sequence length="37" mass="3915">MERVAPVSPRPDEHLAGAGVVHVAEPGAQHPHPLVTR</sequence>